<dbReference type="InterPro" id="IPR036467">
    <property type="entry name" value="LS/RS_sf"/>
</dbReference>
<keyword evidence="5 7" id="KW-0808">Transferase</keyword>
<evidence type="ECO:0000256" key="3">
    <source>
        <dbReference type="ARBA" id="ARBA00012664"/>
    </source>
</evidence>
<evidence type="ECO:0000256" key="2">
    <source>
        <dbReference type="ARBA" id="ARBA00007424"/>
    </source>
</evidence>
<dbReference type="GO" id="GO:0000906">
    <property type="term" value="F:6,7-dimethyl-8-ribityllumazine synthase activity"/>
    <property type="evidence" value="ECO:0007669"/>
    <property type="project" value="UniProtKB-EC"/>
</dbReference>
<gene>
    <name evidence="9" type="ORF">C2845_PM05G15230</name>
</gene>
<dbReference type="EC" id="2.5.1.78" evidence="3 7"/>
<feature type="region of interest" description="Disordered" evidence="8">
    <location>
        <begin position="56"/>
        <end position="77"/>
    </location>
</feature>
<dbReference type="Proteomes" id="UP000275267">
    <property type="component" value="Unassembled WGS sequence"/>
</dbReference>
<dbReference type="PANTHER" id="PTHR21058:SF0">
    <property type="entry name" value="6,7-DIMETHYL-8-RIBITYLLUMAZINE SYNTHASE"/>
    <property type="match status" value="1"/>
</dbReference>
<evidence type="ECO:0000313" key="9">
    <source>
        <dbReference type="EMBL" id="RLN30940.1"/>
    </source>
</evidence>
<dbReference type="Gene3D" id="3.40.50.960">
    <property type="entry name" value="Lumazine/riboflavin synthase"/>
    <property type="match status" value="1"/>
</dbReference>
<evidence type="ECO:0000256" key="1">
    <source>
        <dbReference type="ARBA" id="ARBA00004917"/>
    </source>
</evidence>
<organism evidence="9 10">
    <name type="scientific">Panicum miliaceum</name>
    <name type="common">Proso millet</name>
    <name type="synonym">Broomcorn millet</name>
    <dbReference type="NCBI Taxonomy" id="4540"/>
    <lineage>
        <taxon>Eukaryota</taxon>
        <taxon>Viridiplantae</taxon>
        <taxon>Streptophyta</taxon>
        <taxon>Embryophyta</taxon>
        <taxon>Tracheophyta</taxon>
        <taxon>Spermatophyta</taxon>
        <taxon>Magnoliopsida</taxon>
        <taxon>Liliopsida</taxon>
        <taxon>Poales</taxon>
        <taxon>Poaceae</taxon>
        <taxon>PACMAD clade</taxon>
        <taxon>Panicoideae</taxon>
        <taxon>Panicodae</taxon>
        <taxon>Paniceae</taxon>
        <taxon>Panicinae</taxon>
        <taxon>Panicum</taxon>
        <taxon>Panicum sect. Panicum</taxon>
    </lineage>
</organism>
<comment type="catalytic activity">
    <reaction evidence="6 7">
        <text>(2S)-2-hydroxy-3-oxobutyl phosphate + 5-amino-6-(D-ribitylamino)uracil = 6,7-dimethyl-8-(1-D-ribityl)lumazine + phosphate + 2 H2O + H(+)</text>
        <dbReference type="Rhea" id="RHEA:26152"/>
        <dbReference type="ChEBI" id="CHEBI:15377"/>
        <dbReference type="ChEBI" id="CHEBI:15378"/>
        <dbReference type="ChEBI" id="CHEBI:15934"/>
        <dbReference type="ChEBI" id="CHEBI:43474"/>
        <dbReference type="ChEBI" id="CHEBI:58201"/>
        <dbReference type="ChEBI" id="CHEBI:58830"/>
        <dbReference type="EC" id="2.5.1.78"/>
    </reaction>
</comment>
<evidence type="ECO:0000256" key="8">
    <source>
        <dbReference type="SAM" id="MobiDB-lite"/>
    </source>
</evidence>
<dbReference type="CDD" id="cd09209">
    <property type="entry name" value="Lumazine_synthase-I"/>
    <property type="match status" value="1"/>
</dbReference>
<proteinExistence type="inferred from homology"/>
<dbReference type="GO" id="GO:0009349">
    <property type="term" value="C:riboflavin synthase complex"/>
    <property type="evidence" value="ECO:0007669"/>
    <property type="project" value="UniProtKB-UniRule"/>
</dbReference>
<feature type="region of interest" description="Disordered" evidence="8">
    <location>
        <begin position="1"/>
        <end position="24"/>
    </location>
</feature>
<dbReference type="STRING" id="4540.A0A3L6T2J1"/>
<evidence type="ECO:0000256" key="7">
    <source>
        <dbReference type="RuleBase" id="RU003795"/>
    </source>
</evidence>
<dbReference type="EMBL" id="PQIB02000003">
    <property type="protein sequence ID" value="RLN30940.1"/>
    <property type="molecule type" value="Genomic_DNA"/>
</dbReference>
<dbReference type="InterPro" id="IPR034964">
    <property type="entry name" value="LS"/>
</dbReference>
<dbReference type="NCBIfam" id="TIGR00114">
    <property type="entry name" value="lumazine-synth"/>
    <property type="match status" value="1"/>
</dbReference>
<comment type="similarity">
    <text evidence="2 7">Belongs to the DMRL synthase family.</text>
</comment>
<dbReference type="SUPFAM" id="SSF52121">
    <property type="entry name" value="Lumazine synthase"/>
    <property type="match status" value="2"/>
</dbReference>
<dbReference type="InterPro" id="IPR002180">
    <property type="entry name" value="LS/RS"/>
</dbReference>
<dbReference type="HAMAP" id="MF_00178">
    <property type="entry name" value="Lumazine_synth"/>
    <property type="match status" value="1"/>
</dbReference>
<dbReference type="GO" id="GO:0009231">
    <property type="term" value="P:riboflavin biosynthetic process"/>
    <property type="evidence" value="ECO:0007669"/>
    <property type="project" value="UniProtKB-UniPathway"/>
</dbReference>
<comment type="function">
    <text evidence="7">Catalyzes the formation of 6,7-dimethyl-8-ribityllumazine by condensation of 5-amino-6-(D-ribitylamino)uracil with 3,4-dihydroxy-2-butanone 4-phosphate. This is the penultimate step in the biosynthesis of riboflavin.</text>
</comment>
<sequence length="260" mass="28434">MAAPPATPHAAESRRRRLLPFPPYAPQPAGPSMHLCPTHSDPSFLLSFRFTQRGRRRWPHAPARDPRGAWPPPAPAAAHRNKLMGSLTNAEELRFGVVVARFNEVVTNLLLQGALETFDRYSVKPEDITLIFLNSRVMQFVKAQKLSVGFLRTNLNLNHHYGNVVSVPGSFEVPITAQQLGNSGKFDAILCIGAVIRGDTTHYDAVANSAASGVLNAGLSAGIPCIFGVLTCEDMDQVIHGAKLSWWKGWKQALKLLSLL</sequence>
<evidence type="ECO:0000256" key="6">
    <source>
        <dbReference type="ARBA" id="ARBA00048785"/>
    </source>
</evidence>
<dbReference type="UniPathway" id="UPA00275">
    <property type="reaction ID" value="UER00404"/>
</dbReference>
<accession>A0A3L6T2J1</accession>
<dbReference type="OrthoDB" id="2965at2759"/>
<comment type="caution">
    <text evidence="9">The sequence shown here is derived from an EMBL/GenBank/DDBJ whole genome shotgun (WGS) entry which is preliminary data.</text>
</comment>
<reference evidence="10" key="1">
    <citation type="journal article" date="2019" name="Nat. Commun.">
        <title>The genome of broomcorn millet.</title>
        <authorList>
            <person name="Zou C."/>
            <person name="Miki D."/>
            <person name="Li D."/>
            <person name="Tang Q."/>
            <person name="Xiao L."/>
            <person name="Rajput S."/>
            <person name="Deng P."/>
            <person name="Jia W."/>
            <person name="Huang R."/>
            <person name="Zhang M."/>
            <person name="Sun Y."/>
            <person name="Hu J."/>
            <person name="Fu X."/>
            <person name="Schnable P.S."/>
            <person name="Li F."/>
            <person name="Zhang H."/>
            <person name="Feng B."/>
            <person name="Zhu X."/>
            <person name="Liu R."/>
            <person name="Schnable J.C."/>
            <person name="Zhu J.-K."/>
            <person name="Zhang H."/>
        </authorList>
    </citation>
    <scope>NUCLEOTIDE SEQUENCE [LARGE SCALE GENOMIC DNA]</scope>
</reference>
<evidence type="ECO:0000256" key="4">
    <source>
        <dbReference type="ARBA" id="ARBA00022619"/>
    </source>
</evidence>
<comment type="pathway">
    <text evidence="1 7">Cofactor biosynthesis; riboflavin biosynthesis; riboflavin from 2-hydroxy-3-oxobutyl phosphate and 5-amino-6-(D-ribitylamino)uracil: step 1/2.</text>
</comment>
<dbReference type="AlphaFoldDB" id="A0A3L6T2J1"/>
<evidence type="ECO:0000313" key="10">
    <source>
        <dbReference type="Proteomes" id="UP000275267"/>
    </source>
</evidence>
<dbReference type="Pfam" id="PF00885">
    <property type="entry name" value="DMRL_synthase"/>
    <property type="match status" value="1"/>
</dbReference>
<dbReference type="PANTHER" id="PTHR21058">
    <property type="entry name" value="6,7-DIMETHYL-8-RIBITYLLUMAZINE SYNTHASE DMRL SYNTHASE LUMAZINE SYNTHASE"/>
    <property type="match status" value="1"/>
</dbReference>
<evidence type="ECO:0000256" key="5">
    <source>
        <dbReference type="ARBA" id="ARBA00022679"/>
    </source>
</evidence>
<keyword evidence="10" id="KW-1185">Reference proteome</keyword>
<name>A0A3L6T2J1_PANMI</name>
<protein>
    <recommendedName>
        <fullName evidence="3 7">6,7-dimethyl-8-ribityllumazine synthase</fullName>
        <shortName evidence="7">DMRL synthase</shortName>
        <ecNumber evidence="3 7">2.5.1.78</ecNumber>
    </recommendedName>
</protein>
<keyword evidence="4 7" id="KW-0686">Riboflavin biosynthesis</keyword>